<comment type="caution">
    <text evidence="1">The sequence shown here is derived from an EMBL/GenBank/DDBJ whole genome shotgun (WGS) entry which is preliminary data.</text>
</comment>
<name>A0A8J6M205_9FIRM</name>
<reference evidence="1" key="1">
    <citation type="submission" date="2020-08" db="EMBL/GenBank/DDBJ databases">
        <title>Genome public.</title>
        <authorList>
            <person name="Liu C."/>
            <person name="Sun Q."/>
        </authorList>
    </citation>
    <scope>NUCLEOTIDE SEQUENCE</scope>
    <source>
        <strain evidence="1">BX5</strain>
    </source>
</reference>
<keyword evidence="2" id="KW-1185">Reference proteome</keyword>
<dbReference type="EMBL" id="JACOPN010000007">
    <property type="protein sequence ID" value="MBC5717824.1"/>
    <property type="molecule type" value="Genomic_DNA"/>
</dbReference>
<evidence type="ECO:0000313" key="2">
    <source>
        <dbReference type="Proteomes" id="UP000602260"/>
    </source>
</evidence>
<dbReference type="Proteomes" id="UP000602260">
    <property type="component" value="Unassembled WGS sequence"/>
</dbReference>
<evidence type="ECO:0000313" key="1">
    <source>
        <dbReference type="EMBL" id="MBC5717824.1"/>
    </source>
</evidence>
<proteinExistence type="predicted"/>
<gene>
    <name evidence="1" type="ORF">H8S55_10880</name>
</gene>
<protein>
    <submittedName>
        <fullName evidence="1">Uncharacterized protein</fullName>
    </submittedName>
</protein>
<organism evidence="1 2">
    <name type="scientific">Flintibacter faecis</name>
    <dbReference type="NCBI Taxonomy" id="2763047"/>
    <lineage>
        <taxon>Bacteria</taxon>
        <taxon>Bacillati</taxon>
        <taxon>Bacillota</taxon>
        <taxon>Clostridia</taxon>
        <taxon>Eubacteriales</taxon>
        <taxon>Flintibacter</taxon>
    </lineage>
</organism>
<sequence length="97" mass="10552">MRATGHFDMEVPGNSTVKADKEFPLEIGETVAINAVYSPQTASVDFGLIAPDGLFYGLNTTTGSFDKAIKVSQRGRYYFAVKNNSSETINVSGYVNY</sequence>
<dbReference type="RefSeq" id="WP_186878992.1">
    <property type="nucleotide sequence ID" value="NZ_JACOPN010000007.1"/>
</dbReference>
<accession>A0A8J6M205</accession>
<dbReference type="AlphaFoldDB" id="A0A8J6M205"/>